<dbReference type="RefSeq" id="WP_044514134.1">
    <property type="nucleotide sequence ID" value="NZ_HG322951.1"/>
</dbReference>
<feature type="chain" id="PRO_5031316265" description="Protein kinase" evidence="2">
    <location>
        <begin position="32"/>
        <end position="179"/>
    </location>
</feature>
<dbReference type="AlphaFoldDB" id="A0A7X6RXA1"/>
<evidence type="ECO:0000256" key="1">
    <source>
        <dbReference type="SAM" id="MobiDB-lite"/>
    </source>
</evidence>
<evidence type="ECO:0008006" key="5">
    <source>
        <dbReference type="Google" id="ProtNLM"/>
    </source>
</evidence>
<comment type="caution">
    <text evidence="3">The sequence shown here is derived from an EMBL/GenBank/DDBJ whole genome shotgun (WGS) entry which is preliminary data.</text>
</comment>
<dbReference type="Proteomes" id="UP000518188">
    <property type="component" value="Unassembled WGS sequence"/>
</dbReference>
<feature type="signal peptide" evidence="2">
    <location>
        <begin position="1"/>
        <end position="31"/>
    </location>
</feature>
<gene>
    <name evidence="3" type="ORF">HGA11_18355</name>
</gene>
<protein>
    <recommendedName>
        <fullName evidence="5">Protein kinase</fullName>
    </recommendedName>
</protein>
<feature type="compositionally biased region" description="Low complexity" evidence="1">
    <location>
        <begin position="135"/>
        <end position="159"/>
    </location>
</feature>
<evidence type="ECO:0000313" key="4">
    <source>
        <dbReference type="Proteomes" id="UP000518188"/>
    </source>
</evidence>
<accession>A0A7X6RXA1</accession>
<proteinExistence type="predicted"/>
<name>A0A7X6RXA1_9MYCO</name>
<keyword evidence="2" id="KW-0732">Signal</keyword>
<reference evidence="3 4" key="1">
    <citation type="submission" date="2020-04" db="EMBL/GenBank/DDBJ databases">
        <title>MicrobeNet Type strains.</title>
        <authorList>
            <person name="Nicholson A.C."/>
        </authorList>
    </citation>
    <scope>NUCLEOTIDE SEQUENCE [LARGE SCALE GENOMIC DNA]</scope>
    <source>
        <strain evidence="3 4">ATCC 700731</strain>
    </source>
</reference>
<sequence length="179" mass="18062">MSGTWSPRRCITAAVTAGISLLAVGIPSATAAPASDARGYVDSTARCASADATVLFGSTDASRVAICSVPGGKYEYRGVRLRDGAKLIVPATRNDDGAFHVENAGIEYLVTPKSLVLSVGEKVIREEAMIDFHRPGAPAAADSPKSPGAAPAPATAAPTPTTPLPPPLAAEVGGGGARR</sequence>
<feature type="region of interest" description="Disordered" evidence="1">
    <location>
        <begin position="135"/>
        <end position="179"/>
    </location>
</feature>
<organism evidence="3 4">
    <name type="scientific">Mycolicibacterium septicum DSM 44393</name>
    <dbReference type="NCBI Taxonomy" id="1341646"/>
    <lineage>
        <taxon>Bacteria</taxon>
        <taxon>Bacillati</taxon>
        <taxon>Actinomycetota</taxon>
        <taxon>Actinomycetes</taxon>
        <taxon>Mycobacteriales</taxon>
        <taxon>Mycobacteriaceae</taxon>
        <taxon>Mycolicibacterium</taxon>
    </lineage>
</organism>
<dbReference type="EMBL" id="JAAXPJ010000007">
    <property type="protein sequence ID" value="NKZ12937.1"/>
    <property type="molecule type" value="Genomic_DNA"/>
</dbReference>
<evidence type="ECO:0000256" key="2">
    <source>
        <dbReference type="SAM" id="SignalP"/>
    </source>
</evidence>
<evidence type="ECO:0000313" key="3">
    <source>
        <dbReference type="EMBL" id="NKZ12937.1"/>
    </source>
</evidence>